<evidence type="ECO:0000313" key="11">
    <source>
        <dbReference type="Proteomes" id="UP000014760"/>
    </source>
</evidence>
<evidence type="ECO:0000256" key="7">
    <source>
        <dbReference type="ARBA" id="ARBA00023136"/>
    </source>
</evidence>
<dbReference type="HOGENOM" id="CLU_021496_1_0_1"/>
<evidence type="ECO:0000256" key="2">
    <source>
        <dbReference type="ARBA" id="ARBA00007647"/>
    </source>
</evidence>
<reference evidence="11" key="1">
    <citation type="submission" date="2012-12" db="EMBL/GenBank/DDBJ databases">
        <authorList>
            <person name="Hellsten U."/>
            <person name="Grimwood J."/>
            <person name="Chapman J.A."/>
            <person name="Shapiro H."/>
            <person name="Aerts A."/>
            <person name="Otillar R.P."/>
            <person name="Terry A.Y."/>
            <person name="Boore J.L."/>
            <person name="Simakov O."/>
            <person name="Marletaz F."/>
            <person name="Cho S.-J."/>
            <person name="Edsinger-Gonzales E."/>
            <person name="Havlak P."/>
            <person name="Kuo D.-H."/>
            <person name="Larsson T."/>
            <person name="Lv J."/>
            <person name="Arendt D."/>
            <person name="Savage R."/>
            <person name="Osoegawa K."/>
            <person name="de Jong P."/>
            <person name="Lindberg D.R."/>
            <person name="Seaver E.C."/>
            <person name="Weisblat D.A."/>
            <person name="Putnam N.H."/>
            <person name="Grigoriev I.V."/>
            <person name="Rokhsar D.S."/>
        </authorList>
    </citation>
    <scope>NUCLEOTIDE SEQUENCE</scope>
    <source>
        <strain evidence="11">I ESC-2004</strain>
    </source>
</reference>
<dbReference type="FunCoup" id="R7VES2">
    <property type="interactions" value="7"/>
</dbReference>
<reference evidence="10" key="3">
    <citation type="submission" date="2015-06" db="UniProtKB">
        <authorList>
            <consortium name="EnsemblMetazoa"/>
        </authorList>
    </citation>
    <scope>IDENTIFICATION</scope>
</reference>
<keyword evidence="7" id="KW-0472">Membrane</keyword>
<comment type="subcellular location">
    <subcellularLocation>
        <location evidence="1">Membrane</location>
        <topology evidence="1">Single-pass membrane protein</topology>
    </subcellularLocation>
</comment>
<dbReference type="PANTHER" id="PTHR21461">
    <property type="entry name" value="GLYCOSYLTRANSFERASE FAMILY 92 PROTEIN"/>
    <property type="match status" value="1"/>
</dbReference>
<keyword evidence="6" id="KW-1133">Transmembrane helix</keyword>
<dbReference type="PANTHER" id="PTHR21461:SF69">
    <property type="entry name" value="GLYCOSYLTRANSFERASE FAMILY 92 PROTEIN"/>
    <property type="match status" value="1"/>
</dbReference>
<dbReference type="InterPro" id="IPR008166">
    <property type="entry name" value="Glyco_transf_92"/>
</dbReference>
<evidence type="ECO:0000256" key="3">
    <source>
        <dbReference type="ARBA" id="ARBA00022676"/>
    </source>
</evidence>
<dbReference type="OMA" id="GQLCRGK"/>
<evidence type="ECO:0000313" key="10">
    <source>
        <dbReference type="EnsemblMetazoa" id="CapteP228919"/>
    </source>
</evidence>
<keyword evidence="3 8" id="KW-0328">Glycosyltransferase</keyword>
<dbReference type="AlphaFoldDB" id="R7VES2"/>
<evidence type="ECO:0000256" key="6">
    <source>
        <dbReference type="ARBA" id="ARBA00022989"/>
    </source>
</evidence>
<dbReference type="GO" id="GO:0005737">
    <property type="term" value="C:cytoplasm"/>
    <property type="evidence" value="ECO:0007669"/>
    <property type="project" value="TreeGrafter"/>
</dbReference>
<evidence type="ECO:0000256" key="8">
    <source>
        <dbReference type="RuleBase" id="RU366017"/>
    </source>
</evidence>
<accession>R7VES2</accession>
<name>R7VES2_CAPTE</name>
<dbReference type="GO" id="GO:0016020">
    <property type="term" value="C:membrane"/>
    <property type="evidence" value="ECO:0007669"/>
    <property type="project" value="UniProtKB-SubCell"/>
</dbReference>
<evidence type="ECO:0000256" key="4">
    <source>
        <dbReference type="ARBA" id="ARBA00022679"/>
    </source>
</evidence>
<proteinExistence type="inferred from homology"/>
<keyword evidence="5" id="KW-0812">Transmembrane</keyword>
<dbReference type="EMBL" id="KB292699">
    <property type="protein sequence ID" value="ELU17124.1"/>
    <property type="molecule type" value="Genomic_DNA"/>
</dbReference>
<comment type="similarity">
    <text evidence="2 8">Belongs to the glycosyltransferase 92 family.</text>
</comment>
<gene>
    <name evidence="9" type="ORF">CAPTEDRAFT_228919</name>
</gene>
<evidence type="ECO:0000256" key="5">
    <source>
        <dbReference type="ARBA" id="ARBA00022692"/>
    </source>
</evidence>
<evidence type="ECO:0000256" key="1">
    <source>
        <dbReference type="ARBA" id="ARBA00004167"/>
    </source>
</evidence>
<dbReference type="Proteomes" id="UP000014760">
    <property type="component" value="Unassembled WGS sequence"/>
</dbReference>
<evidence type="ECO:0000313" key="9">
    <source>
        <dbReference type="EMBL" id="ELU17124.1"/>
    </source>
</evidence>
<dbReference type="Pfam" id="PF01697">
    <property type="entry name" value="Glyco_transf_92"/>
    <property type="match status" value="1"/>
</dbReference>
<dbReference type="GO" id="GO:0016757">
    <property type="term" value="F:glycosyltransferase activity"/>
    <property type="evidence" value="ECO:0007669"/>
    <property type="project" value="UniProtKB-UniRule"/>
</dbReference>
<protein>
    <recommendedName>
        <fullName evidence="8">Glycosyltransferase family 92 protein</fullName>
        <ecNumber evidence="8">2.4.1.-</ecNumber>
    </recommendedName>
</protein>
<dbReference type="EC" id="2.4.1.-" evidence="8"/>
<dbReference type="EMBL" id="AMQN01004148">
    <property type="status" value="NOT_ANNOTATED_CDS"/>
    <property type="molecule type" value="Genomic_DNA"/>
</dbReference>
<keyword evidence="11" id="KW-1185">Reference proteome</keyword>
<dbReference type="OrthoDB" id="2526284at2759"/>
<keyword evidence="4 8" id="KW-0808">Transferase</keyword>
<organism evidence="9">
    <name type="scientific">Capitella teleta</name>
    <name type="common">Polychaete worm</name>
    <dbReference type="NCBI Taxonomy" id="283909"/>
    <lineage>
        <taxon>Eukaryota</taxon>
        <taxon>Metazoa</taxon>
        <taxon>Spiralia</taxon>
        <taxon>Lophotrochozoa</taxon>
        <taxon>Annelida</taxon>
        <taxon>Polychaeta</taxon>
        <taxon>Sedentaria</taxon>
        <taxon>Scolecida</taxon>
        <taxon>Capitellidae</taxon>
        <taxon>Capitella</taxon>
    </lineage>
</organism>
<reference evidence="9 11" key="2">
    <citation type="journal article" date="2013" name="Nature">
        <title>Insights into bilaterian evolution from three spiralian genomes.</title>
        <authorList>
            <person name="Simakov O."/>
            <person name="Marletaz F."/>
            <person name="Cho S.J."/>
            <person name="Edsinger-Gonzales E."/>
            <person name="Havlak P."/>
            <person name="Hellsten U."/>
            <person name="Kuo D.H."/>
            <person name="Larsson T."/>
            <person name="Lv J."/>
            <person name="Arendt D."/>
            <person name="Savage R."/>
            <person name="Osoegawa K."/>
            <person name="de Jong P."/>
            <person name="Grimwood J."/>
            <person name="Chapman J.A."/>
            <person name="Shapiro H."/>
            <person name="Aerts A."/>
            <person name="Otillar R.P."/>
            <person name="Terry A.Y."/>
            <person name="Boore J.L."/>
            <person name="Grigoriev I.V."/>
            <person name="Lindberg D.R."/>
            <person name="Seaver E.C."/>
            <person name="Weisblat D.A."/>
            <person name="Putnam N.H."/>
            <person name="Rokhsar D.S."/>
        </authorList>
    </citation>
    <scope>NUCLEOTIDE SEQUENCE</scope>
    <source>
        <strain evidence="9 11">I ESC-2004</strain>
    </source>
</reference>
<dbReference type="EnsemblMetazoa" id="CapteT228919">
    <property type="protein sequence ID" value="CapteP228919"/>
    <property type="gene ID" value="CapteG228919"/>
</dbReference>
<sequence length="488" mass="56780">MRVCWLAVRRSRATVILLLLNAALLCLIFLYTAADERFQGRDLHLQQDVPRPIVVDDFKKPVIRIPKTDPWSPGDIGHKKKFTVYQQDPKPQYCQNVHKVRPSKESTFLKVEEGSEDTFVFSAYFDPRTSPPSVRILGMSKGMDPQKKFCQVWYQGQLEIYTAEYFIVPETHDMTYAPSIHVCYLQRLMSPSAVSLVNSKCDEAAHLLSVTAPRASTPSHINFTVCVTPLNFNFDKANELVEMIEMNRLLGAQRITFYNYSSGPSVHRILDYYSEQGIVQVIPWQVPVAVDTWPPDPKVQPQIHYFAQLLALNDCLYRHMFTSNYVVFTDLDEFIIPRDLTTWNEMMTSELPCYSGTGCYLFQNCFFRRDWEDDVTALTDKSVQRLKLLTQLKMQREANIWPHFSRSKYIVKPRLIVQVGVHFVFEFIDTRDYQCEVPSNIALLHHYRLWEDDLQKMRKVPDNTTLRYKSALVSRVHNSLKANRLLPK</sequence>